<dbReference type="GeneID" id="5710058"/>
<evidence type="ECO:0000313" key="1">
    <source>
        <dbReference type="EMBL" id="ABW01487.1"/>
    </source>
</evidence>
<protein>
    <submittedName>
        <fullName evidence="1">Uncharacterized protein</fullName>
    </submittedName>
</protein>
<reference evidence="1 2" key="1">
    <citation type="submission" date="2007-10" db="EMBL/GenBank/DDBJ databases">
        <title>Complete sequence of Caldivirga maquilingensis IC-167.</title>
        <authorList>
            <consortium name="US DOE Joint Genome Institute"/>
            <person name="Copeland A."/>
            <person name="Lucas S."/>
            <person name="Lapidus A."/>
            <person name="Barry K."/>
            <person name="Glavina del Rio T."/>
            <person name="Dalin E."/>
            <person name="Tice H."/>
            <person name="Pitluck S."/>
            <person name="Saunders E."/>
            <person name="Brettin T."/>
            <person name="Bruce D."/>
            <person name="Detter J.C."/>
            <person name="Han C."/>
            <person name="Schmutz J."/>
            <person name="Larimer F."/>
            <person name="Land M."/>
            <person name="Hauser L."/>
            <person name="Kyrpides N."/>
            <person name="Ivanova N."/>
            <person name="Biddle J.F."/>
            <person name="Zhang Z."/>
            <person name="Fitz-Gibbon S.T."/>
            <person name="Lowe T.M."/>
            <person name="Saltikov C."/>
            <person name="House C.H."/>
            <person name="Richardson P."/>
        </authorList>
    </citation>
    <scope>NUCLEOTIDE SEQUENCE [LARGE SCALE GENOMIC DNA]</scope>
    <source>
        <strain evidence="2">ATCC 700844 / DSM 13496 / JCM 10307 / IC-167</strain>
    </source>
</reference>
<proteinExistence type="predicted"/>
<dbReference type="STRING" id="397948.Cmaq_0647"/>
<dbReference type="Proteomes" id="UP000001137">
    <property type="component" value="Chromosome"/>
</dbReference>
<gene>
    <name evidence="1" type="ordered locus">Cmaq_0647</name>
</gene>
<evidence type="ECO:0000313" key="2">
    <source>
        <dbReference type="Proteomes" id="UP000001137"/>
    </source>
</evidence>
<dbReference type="HOGENOM" id="CLU_2243690_0_0_2"/>
<dbReference type="OrthoDB" id="375924at2157"/>
<name>A8MCI1_CALMQ</name>
<sequence>MMKDIDRIRRIIMEDDGNAAQVNQPVSMKRSKTDIAIELLENFTEIFGEDDELVTKILNKVTIDDICVEVSKYNSRLADFIKTWLRFRLSKCEPYGEEKHNQVQ</sequence>
<dbReference type="AlphaFoldDB" id="A8MCI1"/>
<accession>A8MCI1</accession>
<dbReference type="RefSeq" id="WP_012185707.1">
    <property type="nucleotide sequence ID" value="NC_009954.1"/>
</dbReference>
<organism evidence="1 2">
    <name type="scientific">Caldivirga maquilingensis (strain ATCC 700844 / DSM 13496 / JCM 10307 / IC-167)</name>
    <dbReference type="NCBI Taxonomy" id="397948"/>
    <lineage>
        <taxon>Archaea</taxon>
        <taxon>Thermoproteota</taxon>
        <taxon>Thermoprotei</taxon>
        <taxon>Thermoproteales</taxon>
        <taxon>Thermoproteaceae</taxon>
        <taxon>Caldivirga</taxon>
    </lineage>
</organism>
<dbReference type="EMBL" id="CP000852">
    <property type="protein sequence ID" value="ABW01487.1"/>
    <property type="molecule type" value="Genomic_DNA"/>
</dbReference>
<dbReference type="KEGG" id="cma:Cmaq_0647"/>
<keyword evidence="2" id="KW-1185">Reference proteome</keyword>